<feature type="chain" id="PRO_5041854823" description="Acid stress chaperone HdeB" evidence="1">
    <location>
        <begin position="23"/>
        <end position="97"/>
    </location>
</feature>
<evidence type="ECO:0000313" key="3">
    <source>
        <dbReference type="EMBL" id="TBF02594.1"/>
    </source>
</evidence>
<feature type="signal peptide" evidence="1">
    <location>
        <begin position="1"/>
        <end position="22"/>
    </location>
</feature>
<proteinExistence type="predicted"/>
<accession>A0AAE5BZP5</accession>
<evidence type="ECO:0008006" key="6">
    <source>
        <dbReference type="Google" id="ProtNLM"/>
    </source>
</evidence>
<gene>
    <name evidence="3" type="ORF">ELG94_37415</name>
    <name evidence="2" type="ORF">GR217_00250</name>
</gene>
<protein>
    <recommendedName>
        <fullName evidence="6">Acid stress chaperone HdeB</fullName>
    </recommendedName>
</protein>
<dbReference type="EMBL" id="WUFC01000001">
    <property type="protein sequence ID" value="NEI46125.1"/>
    <property type="molecule type" value="Genomic_DNA"/>
</dbReference>
<sequence length="97" mass="9907">MMRLVSIAIAFAGLALAGQALAAEVDMSKVTCKEVGDMPAAKTIGVAMWVNGYVHGKAGSAMIDGEKAHANAEKVAAYCKSNTGSTLADAMEAVSKM</sequence>
<dbReference type="InterPro" id="IPR010486">
    <property type="entry name" value="HNS-dep_expression_A/B"/>
</dbReference>
<organism evidence="2 5">
    <name type="scientific">Rhizobium ruizarguesonis</name>
    <dbReference type="NCBI Taxonomy" id="2081791"/>
    <lineage>
        <taxon>Bacteria</taxon>
        <taxon>Pseudomonadati</taxon>
        <taxon>Pseudomonadota</taxon>
        <taxon>Alphaproteobacteria</taxon>
        <taxon>Hyphomicrobiales</taxon>
        <taxon>Rhizobiaceae</taxon>
        <taxon>Rhizobium/Agrobacterium group</taxon>
        <taxon>Rhizobium</taxon>
    </lineage>
</organism>
<evidence type="ECO:0000313" key="4">
    <source>
        <dbReference type="Proteomes" id="UP000291892"/>
    </source>
</evidence>
<dbReference type="EMBL" id="SIKX01000006">
    <property type="protein sequence ID" value="TBF02594.1"/>
    <property type="molecule type" value="Genomic_DNA"/>
</dbReference>
<dbReference type="RefSeq" id="WP_027688627.1">
    <property type="nucleotide sequence ID" value="NZ_CP088106.1"/>
</dbReference>
<evidence type="ECO:0000313" key="5">
    <source>
        <dbReference type="Proteomes" id="UP000661163"/>
    </source>
</evidence>
<evidence type="ECO:0000313" key="2">
    <source>
        <dbReference type="EMBL" id="NEI46125.1"/>
    </source>
</evidence>
<reference evidence="3 4" key="1">
    <citation type="submission" date="2019-02" db="EMBL/GenBank/DDBJ databases">
        <title>The genomic architecture of introgression among sibling species of bacteria.</title>
        <authorList>
            <person name="Cavassim M.I.A."/>
            <person name="Moeskjaer S."/>
            <person name="Moslemi C."/>
            <person name="Fields B."/>
            <person name="Bachmann A."/>
            <person name="Vilhjalmsson B."/>
            <person name="Schierup M.H."/>
            <person name="Young J.P.W."/>
            <person name="Andersen S.U."/>
        </authorList>
    </citation>
    <scope>NUCLEOTIDE SEQUENCE [LARGE SCALE GENOMIC DNA]</scope>
    <source>
        <strain evidence="3 4">SM42</strain>
    </source>
</reference>
<evidence type="ECO:0000256" key="1">
    <source>
        <dbReference type="SAM" id="SignalP"/>
    </source>
</evidence>
<reference evidence="2 5" key="2">
    <citation type="submission" date="2019-12" db="EMBL/GenBank/DDBJ databases">
        <title>Rhizobium genotypes associated with high levels of biological nitrogen fixation by grain legumes in a temperate-maritime cropping system.</title>
        <authorList>
            <person name="Maluk M."/>
            <person name="Francesc Ferrando Molina F."/>
            <person name="Lopez Del Egido L."/>
            <person name="Lafos M."/>
            <person name="Langarica-Fuentes A."/>
            <person name="Gebre Yohannes G."/>
            <person name="Young M.W."/>
            <person name="Martin P."/>
            <person name="Gantlett R."/>
            <person name="Kenicer G."/>
            <person name="Hawes C."/>
            <person name="Begg G.S."/>
            <person name="Quilliam R.S."/>
            <person name="Squire G.R."/>
            <person name="Poole P.S."/>
            <person name="Young P.W."/>
            <person name="Iannetta P.M."/>
            <person name="James E.K."/>
        </authorList>
    </citation>
    <scope>NUCLEOTIDE SEQUENCE [LARGE SCALE GENOMIC DNA]</scope>
    <source>
        <strain evidence="2 5">JHI985</strain>
    </source>
</reference>
<comment type="caution">
    <text evidence="2">The sequence shown here is derived from an EMBL/GenBank/DDBJ whole genome shotgun (WGS) entry which is preliminary data.</text>
</comment>
<keyword evidence="1" id="KW-0732">Signal</keyword>
<dbReference type="Pfam" id="PF06411">
    <property type="entry name" value="HdeA"/>
    <property type="match status" value="1"/>
</dbReference>
<dbReference type="Proteomes" id="UP000661163">
    <property type="component" value="Unassembled WGS sequence"/>
</dbReference>
<name>A0AAE5BZP5_9HYPH</name>
<dbReference type="AlphaFoldDB" id="A0AAE5BZP5"/>
<dbReference type="Proteomes" id="UP000291892">
    <property type="component" value="Unassembled WGS sequence"/>
</dbReference>